<evidence type="ECO:0000313" key="4">
    <source>
        <dbReference type="Proteomes" id="UP001628193"/>
    </source>
</evidence>
<keyword evidence="4" id="KW-1185">Reference proteome</keyword>
<feature type="chain" id="PRO_5047241740" description="Rhodanese domain-containing protein" evidence="1">
    <location>
        <begin position="28"/>
        <end position="222"/>
    </location>
</feature>
<comment type="caution">
    <text evidence="3">The sequence shown here is derived from an EMBL/GenBank/DDBJ whole genome shotgun (WGS) entry which is preliminary data.</text>
</comment>
<feature type="signal peptide" evidence="1">
    <location>
        <begin position="1"/>
        <end position="27"/>
    </location>
</feature>
<name>A0ABQ0CCH6_9PROT</name>
<evidence type="ECO:0000313" key="3">
    <source>
        <dbReference type="EMBL" id="GAB0058555.1"/>
    </source>
</evidence>
<dbReference type="Gene3D" id="3.40.250.10">
    <property type="entry name" value="Rhodanese-like domain"/>
    <property type="match status" value="1"/>
</dbReference>
<reference evidence="3 4" key="2">
    <citation type="submission" date="2024-09" db="EMBL/GenBank/DDBJ databases">
        <title>Draft genome sequence of Candidatus Magnetaquicoccaceae bacterium FCR-1.</title>
        <authorList>
            <person name="Shimoshige H."/>
            <person name="Shimamura S."/>
            <person name="Taoka A."/>
            <person name="Kobayashi H."/>
            <person name="Maekawa T."/>
        </authorList>
    </citation>
    <scope>NUCLEOTIDE SEQUENCE [LARGE SCALE GENOMIC DNA]</scope>
    <source>
        <strain evidence="3 4">FCR-1</strain>
    </source>
</reference>
<accession>A0ABQ0CCH6</accession>
<keyword evidence="1" id="KW-0732">Signal</keyword>
<dbReference type="PROSITE" id="PS50206">
    <property type="entry name" value="RHODANESE_3"/>
    <property type="match status" value="1"/>
</dbReference>
<reference evidence="3 4" key="1">
    <citation type="submission" date="2024-05" db="EMBL/GenBank/DDBJ databases">
        <authorList>
            <consortium name="Candidatus Magnetaquicoccaceae bacterium FCR-1 genome sequencing consortium"/>
            <person name="Shimoshige H."/>
            <person name="Shimamura S."/>
            <person name="Taoka A."/>
            <person name="Kobayashi H."/>
            <person name="Maekawa T."/>
        </authorList>
    </citation>
    <scope>NUCLEOTIDE SEQUENCE [LARGE SCALE GENOMIC DNA]</scope>
    <source>
        <strain evidence="3 4">FCR-1</strain>
    </source>
</reference>
<organism evidence="3 4">
    <name type="scientific">Candidatus Magnetaquiglobus chichijimensis</name>
    <dbReference type="NCBI Taxonomy" id="3141448"/>
    <lineage>
        <taxon>Bacteria</taxon>
        <taxon>Pseudomonadati</taxon>
        <taxon>Pseudomonadota</taxon>
        <taxon>Magnetococcia</taxon>
        <taxon>Magnetococcales</taxon>
        <taxon>Candidatus Magnetaquicoccaceae</taxon>
        <taxon>Candidatus Magnetaquiglobus</taxon>
    </lineage>
</organism>
<evidence type="ECO:0000256" key="1">
    <source>
        <dbReference type="SAM" id="SignalP"/>
    </source>
</evidence>
<evidence type="ECO:0000259" key="2">
    <source>
        <dbReference type="PROSITE" id="PS50206"/>
    </source>
</evidence>
<dbReference type="EMBL" id="BAAFGK010000005">
    <property type="protein sequence ID" value="GAB0058555.1"/>
    <property type="molecule type" value="Genomic_DNA"/>
</dbReference>
<dbReference type="Pfam" id="PF00581">
    <property type="entry name" value="Rhodanese"/>
    <property type="match status" value="1"/>
</dbReference>
<sequence>MNPSRVWKLSFVLLMLSWLIPIGTASAQPVNITKDLEKFTVKHGNQQVTVMRNQDTRAVIEPDFAKIARNCPPFCIQPMEAAPGVKTIEELELIDFMRQEINNDTGVLIDARTPDWNAQGVIPGSINIPYSDISPSMGANPMEIERVLKPLGVLLKDSGALDFSKAKRVAIWCNGPWCGQSHAAIRGLLELGFPADKILYYRGGMQMWKLFGFTVVPPADEL</sequence>
<proteinExistence type="predicted"/>
<dbReference type="RefSeq" id="WP_420906275.1">
    <property type="nucleotide sequence ID" value="NZ_BAAFGK010000005.1"/>
</dbReference>
<gene>
    <name evidence="3" type="ORF">SIID45300_02906</name>
</gene>
<protein>
    <recommendedName>
        <fullName evidence="2">Rhodanese domain-containing protein</fullName>
    </recommendedName>
</protein>
<dbReference type="CDD" id="cd00158">
    <property type="entry name" value="RHOD"/>
    <property type="match status" value="1"/>
</dbReference>
<dbReference type="SMART" id="SM00450">
    <property type="entry name" value="RHOD"/>
    <property type="match status" value="1"/>
</dbReference>
<dbReference type="Proteomes" id="UP001628193">
    <property type="component" value="Unassembled WGS sequence"/>
</dbReference>
<dbReference type="InterPro" id="IPR036873">
    <property type="entry name" value="Rhodanese-like_dom_sf"/>
</dbReference>
<dbReference type="SUPFAM" id="SSF52821">
    <property type="entry name" value="Rhodanese/Cell cycle control phosphatase"/>
    <property type="match status" value="1"/>
</dbReference>
<feature type="domain" description="Rhodanese" evidence="2">
    <location>
        <begin position="102"/>
        <end position="217"/>
    </location>
</feature>
<dbReference type="InterPro" id="IPR001763">
    <property type="entry name" value="Rhodanese-like_dom"/>
</dbReference>